<dbReference type="PROSITE" id="PS51710">
    <property type="entry name" value="G_OBG"/>
    <property type="match status" value="1"/>
</dbReference>
<dbReference type="KEGG" id="dpa:109540788"/>
<dbReference type="InterPro" id="IPR027417">
    <property type="entry name" value="P-loop_NTPase"/>
</dbReference>
<evidence type="ECO:0000313" key="12">
    <source>
        <dbReference type="EnsemblMetazoa" id="XP_019764824.1"/>
    </source>
</evidence>
<reference evidence="13 14" key="2">
    <citation type="journal article" date="2013" name="Genome Biol.">
        <title>Draft genome of the mountain pine beetle, Dendroctonus ponderosae Hopkins, a major forest pest.</title>
        <authorList>
            <person name="Keeling C.I."/>
            <person name="Yuen M.M."/>
            <person name="Liao N.Y."/>
            <person name="Docking T.R."/>
            <person name="Chan S.K."/>
            <person name="Taylor G.A."/>
            <person name="Palmquist D.L."/>
            <person name="Jackman S.D."/>
            <person name="Nguyen A."/>
            <person name="Li M."/>
            <person name="Henderson H."/>
            <person name="Janes J.K."/>
            <person name="Zhao Y."/>
            <person name="Pandoh P."/>
            <person name="Moore R."/>
            <person name="Sperling F.A."/>
            <person name="Huber D.P."/>
            <person name="Birol I."/>
            <person name="Jones S.J."/>
            <person name="Bohlmann J."/>
        </authorList>
    </citation>
    <scope>NUCLEOTIDE SEQUENCE</scope>
</reference>
<evidence type="ECO:0000313" key="11">
    <source>
        <dbReference type="EMBL" id="ERL85131.1"/>
    </source>
</evidence>
<comment type="similarity">
    <text evidence="2">Belongs to the TRAFAC class OBG-HflX-like GTPase superfamily. OBG GTPase family.</text>
</comment>
<dbReference type="STRING" id="77166.J3JV18"/>
<dbReference type="SUPFAM" id="SSF82051">
    <property type="entry name" value="Obg GTP-binding protein N-terminal domain"/>
    <property type="match status" value="1"/>
</dbReference>
<reference evidence="9" key="1">
    <citation type="journal article" date="2012" name="Insect Biochem. Mol. Biol.">
        <title>Transcriptome and full-length cDNA resources for the mountain pine beetle, Dendroctonus ponderosae Hopkins, a major insect pest of pine forests.</title>
        <authorList>
            <person name="Keeling C.I."/>
            <person name="Henderson H."/>
            <person name="Li M."/>
            <person name="Yuen M."/>
            <person name="Clark E.L."/>
            <person name="Fraser J.D."/>
            <person name="Huber D.P."/>
            <person name="Liao N.Y."/>
            <person name="Roderick Docking T."/>
            <person name="Birol I."/>
            <person name="Chan S.K."/>
            <person name="Taylor G.A."/>
            <person name="Palmquist D."/>
            <person name="Jones S.J."/>
            <person name="Bohlmann J."/>
        </authorList>
    </citation>
    <scope>NUCLEOTIDE SEQUENCE</scope>
    <source>
        <tissue evidence="9">Heads</tissue>
    </source>
</reference>
<evidence type="ECO:0008006" key="15">
    <source>
        <dbReference type="Google" id="ProtNLM"/>
    </source>
</evidence>
<evidence type="ECO:0000313" key="13">
    <source>
        <dbReference type="Proteomes" id="UP000019118"/>
    </source>
</evidence>
<evidence type="ECO:0000256" key="3">
    <source>
        <dbReference type="ARBA" id="ARBA00022517"/>
    </source>
</evidence>
<dbReference type="GO" id="GO:0042254">
    <property type="term" value="P:ribosome biogenesis"/>
    <property type="evidence" value="ECO:0007669"/>
    <property type="project" value="UniProtKB-UniRule"/>
</dbReference>
<keyword evidence="13" id="KW-1185">Reference proteome</keyword>
<dbReference type="EMBL" id="BT127084">
    <property type="protein sequence ID" value="AEE62046.1"/>
    <property type="molecule type" value="mRNA"/>
</dbReference>
<dbReference type="InterPro" id="IPR006073">
    <property type="entry name" value="GTP-bd"/>
</dbReference>
<dbReference type="EMBL" id="KB741067">
    <property type="protein sequence ID" value="ENN74408.1"/>
    <property type="molecule type" value="Genomic_DNA"/>
</dbReference>
<dbReference type="EnsemblMetazoa" id="XM_019909265.1">
    <property type="protein sequence ID" value="XP_019764824.1"/>
    <property type="gene ID" value="LOC109540788"/>
</dbReference>
<comment type="subcellular location">
    <subcellularLocation>
        <location evidence="1">Nucleus</location>
        <location evidence="1">Nucleolus</location>
    </subcellularLocation>
</comment>
<protein>
    <recommendedName>
        <fullName evidence="15">OBG-type G domain-containing protein</fullName>
    </recommendedName>
</protein>
<dbReference type="Proteomes" id="UP000019118">
    <property type="component" value="Unassembled WGS sequence"/>
</dbReference>
<dbReference type="GO" id="GO:0005730">
    <property type="term" value="C:nucleolus"/>
    <property type="evidence" value="ECO:0007669"/>
    <property type="project" value="UniProtKB-SubCell"/>
</dbReference>
<accession>J3JV18</accession>
<dbReference type="EMBL" id="KB631663">
    <property type="protein sequence ID" value="ERL85131.1"/>
    <property type="molecule type" value="Genomic_DNA"/>
</dbReference>
<dbReference type="CDD" id="cd01898">
    <property type="entry name" value="Obg"/>
    <property type="match status" value="1"/>
</dbReference>
<evidence type="ECO:0000256" key="4">
    <source>
        <dbReference type="ARBA" id="ARBA00022741"/>
    </source>
</evidence>
<dbReference type="GO" id="GO:0000287">
    <property type="term" value="F:magnesium ion binding"/>
    <property type="evidence" value="ECO:0007669"/>
    <property type="project" value="InterPro"/>
</dbReference>
<dbReference type="SUPFAM" id="SSF52540">
    <property type="entry name" value="P-loop containing nucleoside triphosphate hydrolases"/>
    <property type="match status" value="1"/>
</dbReference>
<reference evidence="12" key="3">
    <citation type="submission" date="2024-08" db="UniProtKB">
        <authorList>
            <consortium name="EnsemblMetazoa"/>
        </authorList>
    </citation>
    <scope>IDENTIFICATION</scope>
</reference>
<dbReference type="Proteomes" id="UP000030742">
    <property type="component" value="Unassembled WGS sequence"/>
</dbReference>
<dbReference type="PROSITE" id="PS51883">
    <property type="entry name" value="OBG"/>
    <property type="match status" value="1"/>
</dbReference>
<dbReference type="GO" id="GO:0005525">
    <property type="term" value="F:GTP binding"/>
    <property type="evidence" value="ECO:0007669"/>
    <property type="project" value="UniProtKB-KW"/>
</dbReference>
<keyword evidence="5" id="KW-0342">GTP-binding</keyword>
<evidence type="ECO:0000259" key="8">
    <source>
        <dbReference type="PROSITE" id="PS51883"/>
    </source>
</evidence>
<keyword evidence="4" id="KW-0547">Nucleotide-binding</keyword>
<evidence type="ECO:0000259" key="7">
    <source>
        <dbReference type="PROSITE" id="PS51710"/>
    </source>
</evidence>
<dbReference type="PANTHER" id="PTHR11702:SF43">
    <property type="entry name" value="GTP-BINDING PROTEIN 10"/>
    <property type="match status" value="1"/>
</dbReference>
<dbReference type="InterPro" id="IPR031167">
    <property type="entry name" value="G_OBG"/>
</dbReference>
<evidence type="ECO:0000256" key="6">
    <source>
        <dbReference type="ARBA" id="ARBA00023242"/>
    </source>
</evidence>
<keyword evidence="6" id="KW-0539">Nucleus</keyword>
<keyword evidence="3" id="KW-0690">Ribosome biogenesis</keyword>
<name>J3JV18_DENPD</name>
<dbReference type="InterPro" id="IPR045086">
    <property type="entry name" value="OBG_GTPase"/>
</dbReference>
<evidence type="ECO:0000313" key="14">
    <source>
        <dbReference type="Proteomes" id="UP000030742"/>
    </source>
</evidence>
<dbReference type="HOGENOM" id="CLU_011747_2_3_1"/>
<evidence type="ECO:0000256" key="2">
    <source>
        <dbReference type="ARBA" id="ARBA00007699"/>
    </source>
</evidence>
<dbReference type="PANTHER" id="PTHR11702">
    <property type="entry name" value="DEVELOPMENTALLY REGULATED GTP-BINDING PROTEIN-RELATED"/>
    <property type="match status" value="1"/>
</dbReference>
<evidence type="ECO:0000313" key="10">
    <source>
        <dbReference type="EMBL" id="ENN74408.1"/>
    </source>
</evidence>
<dbReference type="GO" id="GO:0005739">
    <property type="term" value="C:mitochondrion"/>
    <property type="evidence" value="ECO:0007669"/>
    <property type="project" value="TreeGrafter"/>
</dbReference>
<feature type="domain" description="OBG-type G" evidence="7">
    <location>
        <begin position="158"/>
        <end position="352"/>
    </location>
</feature>
<dbReference type="Gene3D" id="3.40.50.300">
    <property type="entry name" value="P-loop containing nucleotide triphosphate hydrolases"/>
    <property type="match status" value="1"/>
</dbReference>
<dbReference type="InterPro" id="IPR006169">
    <property type="entry name" value="GTP1_OBG_dom"/>
</dbReference>
<dbReference type="PRINTS" id="PR00326">
    <property type="entry name" value="GTP1OBG"/>
</dbReference>
<dbReference type="Pfam" id="PF01926">
    <property type="entry name" value="MMR_HSR1"/>
    <property type="match status" value="1"/>
</dbReference>
<evidence type="ECO:0000256" key="1">
    <source>
        <dbReference type="ARBA" id="ARBA00004604"/>
    </source>
</evidence>
<dbReference type="AlphaFoldDB" id="J3JV18"/>
<dbReference type="InterPro" id="IPR036726">
    <property type="entry name" value="GTP1_OBG_dom_sf"/>
</dbReference>
<dbReference type="PIRSF" id="PIRSF002401">
    <property type="entry name" value="GTP_bd_Obg/CgtA"/>
    <property type="match status" value="1"/>
</dbReference>
<feature type="domain" description="Obg" evidence="8">
    <location>
        <begin position="22"/>
        <end position="157"/>
    </location>
</feature>
<evidence type="ECO:0000313" key="9">
    <source>
        <dbReference type="EMBL" id="AEE62046.1"/>
    </source>
</evidence>
<dbReference type="Gene3D" id="2.70.210.12">
    <property type="entry name" value="GTP1/OBG domain"/>
    <property type="match status" value="1"/>
</dbReference>
<organism evidence="9">
    <name type="scientific">Dendroctonus ponderosae</name>
    <name type="common">Mountain pine beetle</name>
    <dbReference type="NCBI Taxonomy" id="77166"/>
    <lineage>
        <taxon>Eukaryota</taxon>
        <taxon>Metazoa</taxon>
        <taxon>Ecdysozoa</taxon>
        <taxon>Arthropoda</taxon>
        <taxon>Hexapoda</taxon>
        <taxon>Insecta</taxon>
        <taxon>Pterygota</taxon>
        <taxon>Neoptera</taxon>
        <taxon>Endopterygota</taxon>
        <taxon>Coleoptera</taxon>
        <taxon>Polyphaga</taxon>
        <taxon>Cucujiformia</taxon>
        <taxon>Curculionidae</taxon>
        <taxon>Scolytinae</taxon>
        <taxon>Dendroctonus</taxon>
    </lineage>
</organism>
<sequence>MVYLSRQCFDKIRKPLRKYLREGFRDSLRVFVSGGPGGNGLPKFGGVGGKGGDVIVEATEGISLETVYKANISKRYAAQKGKHASHNFILGPPGEDVVFKVPVGVRLVTELGKKLGELNEDGEKLVIAKGGTGGHAKNGFLGTRGQAYPVKMDLKLIADVGLVGFPNAGKSTLLKAISEARPRIASYPFTTVRPILGVISYEDHRQVSIADLPGLIEGAYSNRGMGHEFLKHIERTKLLLMIVDVNGFQLSPQYPHRSCLETIMLLNKELELYNEDLLNKHAILLINKMDSEGSEAKYQEVRKVMKNFKGFISTYKEDLKPNKPINFTDILAISAKESQSDVLKVKTRLRNLLDLVSELNESSDSEDVYSDLKKPFVEKGPVLV</sequence>
<dbReference type="Pfam" id="PF01018">
    <property type="entry name" value="GTP1_OBG"/>
    <property type="match status" value="1"/>
</dbReference>
<dbReference type="OrthoDB" id="347018at2759"/>
<dbReference type="InterPro" id="IPR014100">
    <property type="entry name" value="GTP-bd_Obg/CgtA"/>
</dbReference>
<gene>
    <name evidence="12" type="primary">109540788</name>
    <name evidence="11" type="ORF">D910_02553</name>
    <name evidence="10" type="ORF">YQE_08993</name>
</gene>
<evidence type="ECO:0000256" key="5">
    <source>
        <dbReference type="ARBA" id="ARBA00023134"/>
    </source>
</evidence>
<dbReference type="OMA" id="VFMVDIF"/>
<dbReference type="GO" id="GO:0003924">
    <property type="term" value="F:GTPase activity"/>
    <property type="evidence" value="ECO:0007669"/>
    <property type="project" value="InterPro"/>
</dbReference>
<proteinExistence type="evidence at transcript level"/>